<name>A0A2N9IYM8_FAGSY</name>
<organism evidence="2">
    <name type="scientific">Fagus sylvatica</name>
    <name type="common">Beechnut</name>
    <dbReference type="NCBI Taxonomy" id="28930"/>
    <lineage>
        <taxon>Eukaryota</taxon>
        <taxon>Viridiplantae</taxon>
        <taxon>Streptophyta</taxon>
        <taxon>Embryophyta</taxon>
        <taxon>Tracheophyta</taxon>
        <taxon>Spermatophyta</taxon>
        <taxon>Magnoliopsida</taxon>
        <taxon>eudicotyledons</taxon>
        <taxon>Gunneridae</taxon>
        <taxon>Pentapetalae</taxon>
        <taxon>rosids</taxon>
        <taxon>fabids</taxon>
        <taxon>Fagales</taxon>
        <taxon>Fagaceae</taxon>
        <taxon>Fagus</taxon>
    </lineage>
</organism>
<evidence type="ECO:0000313" key="2">
    <source>
        <dbReference type="EMBL" id="SPD29249.1"/>
    </source>
</evidence>
<sequence>MKTVSVERIESGQANRGSNYESGKDDVIRADMGGMGECDTVQVRSMRKIKDIVVSAGWAARGGALMDFPSLLAARGGTWMLRIDPGFDRFVDLGMLY</sequence>
<dbReference type="AlphaFoldDB" id="A0A2N9IYM8"/>
<feature type="compositionally biased region" description="Polar residues" evidence="1">
    <location>
        <begin position="12"/>
        <end position="21"/>
    </location>
</feature>
<dbReference type="EMBL" id="OIVN01006265">
    <property type="protein sequence ID" value="SPD29249.1"/>
    <property type="molecule type" value="Genomic_DNA"/>
</dbReference>
<evidence type="ECO:0000256" key="1">
    <source>
        <dbReference type="SAM" id="MobiDB-lite"/>
    </source>
</evidence>
<reference evidence="2" key="1">
    <citation type="submission" date="2018-02" db="EMBL/GenBank/DDBJ databases">
        <authorList>
            <person name="Cohen D.B."/>
            <person name="Kent A.D."/>
        </authorList>
    </citation>
    <scope>NUCLEOTIDE SEQUENCE</scope>
</reference>
<feature type="compositionally biased region" description="Basic and acidic residues" evidence="1">
    <location>
        <begin position="1"/>
        <end position="10"/>
    </location>
</feature>
<gene>
    <name evidence="2" type="ORF">FSB_LOCUS57131</name>
</gene>
<protein>
    <submittedName>
        <fullName evidence="2">Uncharacterized protein</fullName>
    </submittedName>
</protein>
<proteinExistence type="predicted"/>
<accession>A0A2N9IYM8</accession>
<feature type="region of interest" description="Disordered" evidence="1">
    <location>
        <begin position="1"/>
        <end position="26"/>
    </location>
</feature>